<dbReference type="InterPro" id="IPR007358">
    <property type="entry name" value="Nucleoid_associated_NdpA"/>
</dbReference>
<evidence type="ECO:0000256" key="1">
    <source>
        <dbReference type="ARBA" id="ARBA00004453"/>
    </source>
</evidence>
<dbReference type="RefSeq" id="WP_217670951.1">
    <property type="nucleotide sequence ID" value="NZ_JAHRID010000008.1"/>
</dbReference>
<dbReference type="PANTHER" id="PTHR38772:SF1">
    <property type="entry name" value="NUCLEOID-ASSOCIATED PROTEIN YEJK"/>
    <property type="match status" value="1"/>
</dbReference>
<dbReference type="PANTHER" id="PTHR38772">
    <property type="match status" value="1"/>
</dbReference>
<organism evidence="4 5">
    <name type="scientific">Arsukibacterium indicum</name>
    <dbReference type="NCBI Taxonomy" id="2848612"/>
    <lineage>
        <taxon>Bacteria</taxon>
        <taxon>Pseudomonadati</taxon>
        <taxon>Pseudomonadota</taxon>
        <taxon>Gammaproteobacteria</taxon>
        <taxon>Chromatiales</taxon>
        <taxon>Chromatiaceae</taxon>
        <taxon>Arsukibacterium</taxon>
    </lineage>
</organism>
<comment type="similarity">
    <text evidence="2">Belongs to the YejK family.</text>
</comment>
<dbReference type="Pfam" id="PF04245">
    <property type="entry name" value="NA37"/>
    <property type="match status" value="1"/>
</dbReference>
<keyword evidence="3" id="KW-0963">Cytoplasm</keyword>
<evidence type="ECO:0000313" key="4">
    <source>
        <dbReference type="EMBL" id="MBV2130634.1"/>
    </source>
</evidence>
<gene>
    <name evidence="4" type="ORF">KQY15_16180</name>
</gene>
<comment type="caution">
    <text evidence="4">The sequence shown here is derived from an EMBL/GenBank/DDBJ whole genome shotgun (WGS) entry which is preliminary data.</text>
</comment>
<evidence type="ECO:0000313" key="5">
    <source>
        <dbReference type="Proteomes" id="UP000704611"/>
    </source>
</evidence>
<comment type="subcellular location">
    <subcellularLocation>
        <location evidence="1">Cytoplasm</location>
        <location evidence="1">Nucleoid</location>
    </subcellularLocation>
</comment>
<evidence type="ECO:0000256" key="2">
    <source>
        <dbReference type="ARBA" id="ARBA00009035"/>
    </source>
</evidence>
<dbReference type="Proteomes" id="UP000704611">
    <property type="component" value="Unassembled WGS sequence"/>
</dbReference>
<reference evidence="4 5" key="1">
    <citation type="submission" date="2021-06" db="EMBL/GenBank/DDBJ databases">
        <title>Rheinheimera indica sp. nov., isolated from deep-sea sediment.</title>
        <authorList>
            <person name="Wang Z."/>
            <person name="Zhang X.-Y."/>
        </authorList>
    </citation>
    <scope>NUCLEOTIDE SEQUENCE [LARGE SCALE GENOMIC DNA]</scope>
    <source>
        <strain evidence="4 5">SM2107</strain>
    </source>
</reference>
<proteinExistence type="inferred from homology"/>
<evidence type="ECO:0000256" key="3">
    <source>
        <dbReference type="ARBA" id="ARBA00022490"/>
    </source>
</evidence>
<keyword evidence="5" id="KW-1185">Reference proteome</keyword>
<sequence>MGITIQKVIIHELVKEQHKPFEKAVIKSNVLPADNAVVLQLLEGVTGLYGRRNNSAHYGTFLDGAKAGYFPPAFKSYFEQPKPSDESFITLSHTAMDELERAALGAPAASGGYILAADYESDQGRFFLIAMLKKKAGIKLSEQLVPETVQELDLNSLHQAARINFERFSQYVTAKQEEKSEINYLSFVSPSTNKSTAGYFIKALGCSKGTASAKATDLVITESSAFFKAKPELAKQRIKFKQDLTSYLAECAQTGQSATLSKVETLARKYFPEDDHQKADEWAEELYARLNGEKNAVPNEFPVSSTVLKKHTFIKYKADKWDINFEVNALGITPDAEIQYDKQGAKLTIRHLPAEMREKIEEALRDLKVES</sequence>
<name>A0ABS6MPA0_9GAMM</name>
<accession>A0ABS6MPA0</accession>
<protein>
    <submittedName>
        <fullName evidence="4">Nucleoid-associated protein</fullName>
    </submittedName>
</protein>
<dbReference type="EMBL" id="JAHRID010000008">
    <property type="protein sequence ID" value="MBV2130634.1"/>
    <property type="molecule type" value="Genomic_DNA"/>
</dbReference>